<dbReference type="AlphaFoldDB" id="A0A9P5TH16"/>
<gene>
    <name evidence="1" type="ORF">CPB84DRAFT_1798068</name>
</gene>
<keyword evidence="2" id="KW-1185">Reference proteome</keyword>
<sequence length="58" mass="6305">MECLRNPPPGFSSYTSILSCIRCIGASNVKCTTCEPIHGLLDLSLVIIRTKGVHEVVM</sequence>
<accession>A0A9P5TH16</accession>
<evidence type="ECO:0000313" key="1">
    <source>
        <dbReference type="EMBL" id="KAF8873984.1"/>
    </source>
</evidence>
<reference evidence="1" key="1">
    <citation type="submission" date="2020-11" db="EMBL/GenBank/DDBJ databases">
        <authorList>
            <consortium name="DOE Joint Genome Institute"/>
            <person name="Ahrendt S."/>
            <person name="Riley R."/>
            <person name="Andreopoulos W."/>
            <person name="LaButti K."/>
            <person name="Pangilinan J."/>
            <person name="Ruiz-duenas F.J."/>
            <person name="Barrasa J.M."/>
            <person name="Sanchez-Garcia M."/>
            <person name="Camarero S."/>
            <person name="Miyauchi S."/>
            <person name="Serrano A."/>
            <person name="Linde D."/>
            <person name="Babiker R."/>
            <person name="Drula E."/>
            <person name="Ayuso-Fernandez I."/>
            <person name="Pacheco R."/>
            <person name="Padilla G."/>
            <person name="Ferreira P."/>
            <person name="Barriuso J."/>
            <person name="Kellner H."/>
            <person name="Castanera R."/>
            <person name="Alfaro M."/>
            <person name="Ramirez L."/>
            <person name="Pisabarro A.G."/>
            <person name="Kuo A."/>
            <person name="Tritt A."/>
            <person name="Lipzen A."/>
            <person name="He G."/>
            <person name="Yan M."/>
            <person name="Ng V."/>
            <person name="Cullen D."/>
            <person name="Martin F."/>
            <person name="Rosso M.-N."/>
            <person name="Henrissat B."/>
            <person name="Hibbett D."/>
            <person name="Martinez A.T."/>
            <person name="Grigoriev I.V."/>
        </authorList>
    </citation>
    <scope>NUCLEOTIDE SEQUENCE</scope>
    <source>
        <strain evidence="1">AH 44721</strain>
    </source>
</reference>
<evidence type="ECO:0000313" key="2">
    <source>
        <dbReference type="Proteomes" id="UP000724874"/>
    </source>
</evidence>
<dbReference type="EMBL" id="JADNYJ010000224">
    <property type="protein sequence ID" value="KAF8873984.1"/>
    <property type="molecule type" value="Genomic_DNA"/>
</dbReference>
<organism evidence="1 2">
    <name type="scientific">Gymnopilus junonius</name>
    <name type="common">Spectacular rustgill mushroom</name>
    <name type="synonym">Gymnopilus spectabilis subsp. junonius</name>
    <dbReference type="NCBI Taxonomy" id="109634"/>
    <lineage>
        <taxon>Eukaryota</taxon>
        <taxon>Fungi</taxon>
        <taxon>Dikarya</taxon>
        <taxon>Basidiomycota</taxon>
        <taxon>Agaricomycotina</taxon>
        <taxon>Agaricomycetes</taxon>
        <taxon>Agaricomycetidae</taxon>
        <taxon>Agaricales</taxon>
        <taxon>Agaricineae</taxon>
        <taxon>Hymenogastraceae</taxon>
        <taxon>Gymnopilus</taxon>
    </lineage>
</organism>
<protein>
    <submittedName>
        <fullName evidence="1">Uncharacterized protein</fullName>
    </submittedName>
</protein>
<proteinExistence type="predicted"/>
<comment type="caution">
    <text evidence="1">The sequence shown here is derived from an EMBL/GenBank/DDBJ whole genome shotgun (WGS) entry which is preliminary data.</text>
</comment>
<name>A0A9P5TH16_GYMJU</name>
<dbReference type="PROSITE" id="PS51257">
    <property type="entry name" value="PROKAR_LIPOPROTEIN"/>
    <property type="match status" value="1"/>
</dbReference>
<dbReference type="Proteomes" id="UP000724874">
    <property type="component" value="Unassembled WGS sequence"/>
</dbReference>